<organism evidence="1 2">
    <name type="scientific">Camellia lanceoleosa</name>
    <dbReference type="NCBI Taxonomy" id="1840588"/>
    <lineage>
        <taxon>Eukaryota</taxon>
        <taxon>Viridiplantae</taxon>
        <taxon>Streptophyta</taxon>
        <taxon>Embryophyta</taxon>
        <taxon>Tracheophyta</taxon>
        <taxon>Spermatophyta</taxon>
        <taxon>Magnoliopsida</taxon>
        <taxon>eudicotyledons</taxon>
        <taxon>Gunneridae</taxon>
        <taxon>Pentapetalae</taxon>
        <taxon>asterids</taxon>
        <taxon>Ericales</taxon>
        <taxon>Theaceae</taxon>
        <taxon>Camellia</taxon>
    </lineage>
</organism>
<dbReference type="EMBL" id="CM045768">
    <property type="protein sequence ID" value="KAI7984291.1"/>
    <property type="molecule type" value="Genomic_DNA"/>
</dbReference>
<proteinExistence type="predicted"/>
<evidence type="ECO:0000313" key="1">
    <source>
        <dbReference type="EMBL" id="KAI7984291.1"/>
    </source>
</evidence>
<dbReference type="Proteomes" id="UP001060215">
    <property type="component" value="Chromosome 11"/>
</dbReference>
<gene>
    <name evidence="1" type="ORF">LOK49_LG15G00383</name>
</gene>
<sequence length="88" mass="9993">MFLDQTLLFRSTIGLFADKWSYCGDLLEETAVGFGQTMAAVMWNAYDLNKFGCSLGGTIVAENFTMKRFTVFNPSMRHNIYVGRTVQF</sequence>
<accession>A0ACC0FA62</accession>
<evidence type="ECO:0000313" key="2">
    <source>
        <dbReference type="Proteomes" id="UP001060215"/>
    </source>
</evidence>
<keyword evidence="2" id="KW-1185">Reference proteome</keyword>
<reference evidence="1 2" key="1">
    <citation type="journal article" date="2022" name="Plant J.">
        <title>Chromosome-level genome of Camellia lanceoleosa provides a valuable resource for understanding genome evolution and self-incompatibility.</title>
        <authorList>
            <person name="Gong W."/>
            <person name="Xiao S."/>
            <person name="Wang L."/>
            <person name="Liao Z."/>
            <person name="Chang Y."/>
            <person name="Mo W."/>
            <person name="Hu G."/>
            <person name="Li W."/>
            <person name="Zhao G."/>
            <person name="Zhu H."/>
            <person name="Hu X."/>
            <person name="Ji K."/>
            <person name="Xiang X."/>
            <person name="Song Q."/>
            <person name="Yuan D."/>
            <person name="Jin S."/>
            <person name="Zhang L."/>
        </authorList>
    </citation>
    <scope>NUCLEOTIDE SEQUENCE [LARGE SCALE GENOMIC DNA]</scope>
    <source>
        <strain evidence="1">SQ_2022a</strain>
    </source>
</reference>
<protein>
    <submittedName>
        <fullName evidence="1">Uncharacterized protein</fullName>
    </submittedName>
</protein>
<name>A0ACC0FA62_9ERIC</name>
<comment type="caution">
    <text evidence="1">The sequence shown here is derived from an EMBL/GenBank/DDBJ whole genome shotgun (WGS) entry which is preliminary data.</text>
</comment>